<evidence type="ECO:0000313" key="3">
    <source>
        <dbReference type="Proteomes" id="UP000287547"/>
    </source>
</evidence>
<accession>A0A428Y908</accession>
<organism evidence="2 3">
    <name type="scientific">Kibdelosporangium aridum</name>
    <dbReference type="NCBI Taxonomy" id="2030"/>
    <lineage>
        <taxon>Bacteria</taxon>
        <taxon>Bacillati</taxon>
        <taxon>Actinomycetota</taxon>
        <taxon>Actinomycetes</taxon>
        <taxon>Pseudonocardiales</taxon>
        <taxon>Pseudonocardiaceae</taxon>
        <taxon>Kibdelosporangium</taxon>
    </lineage>
</organism>
<protein>
    <recommendedName>
        <fullName evidence="1">HTH cro/C1-type domain-containing protein</fullName>
    </recommendedName>
</protein>
<dbReference type="PROSITE" id="PS50943">
    <property type="entry name" value="HTH_CROC1"/>
    <property type="match status" value="1"/>
</dbReference>
<dbReference type="GO" id="GO:0003677">
    <property type="term" value="F:DNA binding"/>
    <property type="evidence" value="ECO:0007669"/>
    <property type="project" value="InterPro"/>
</dbReference>
<dbReference type="Proteomes" id="UP000287547">
    <property type="component" value="Unassembled WGS sequence"/>
</dbReference>
<proteinExistence type="predicted"/>
<reference evidence="2 3" key="1">
    <citation type="submission" date="2018-05" db="EMBL/GenBank/DDBJ databases">
        <title>Evolution of GPA BGCs.</title>
        <authorList>
            <person name="Waglechner N."/>
            <person name="Wright G.D."/>
        </authorList>
    </citation>
    <scope>NUCLEOTIDE SEQUENCE [LARGE SCALE GENOMIC DNA]</scope>
    <source>
        <strain evidence="2 3">A82846</strain>
    </source>
</reference>
<dbReference type="InterPro" id="IPR010982">
    <property type="entry name" value="Lambda_DNA-bd_dom_sf"/>
</dbReference>
<gene>
    <name evidence="2" type="ORF">DMH04_51955</name>
</gene>
<evidence type="ECO:0000313" key="2">
    <source>
        <dbReference type="EMBL" id="RSM64106.1"/>
    </source>
</evidence>
<dbReference type="OrthoDB" id="4285266at2"/>
<dbReference type="RefSeq" id="WP_125728571.1">
    <property type="nucleotide sequence ID" value="NZ_QHKI01000100.1"/>
</dbReference>
<dbReference type="Gene3D" id="1.10.260.40">
    <property type="entry name" value="lambda repressor-like DNA-binding domains"/>
    <property type="match status" value="1"/>
</dbReference>
<feature type="domain" description="HTH cro/C1-type" evidence="1">
    <location>
        <begin position="19"/>
        <end position="72"/>
    </location>
</feature>
<sequence>MAGETPVPNYHGRKLLRELQKLRKQACMTQEEAGDRAHIEFKKLSRIERKQLPTYHELLILLDVYGVVANDYSYYTELLETARAKRWWTEYRLRDTRYIRMEDEAKSSMKERGRSSPWWTVFRRCLALKGRTCPRCRGQ</sequence>
<comment type="caution">
    <text evidence="2">The sequence shown here is derived from an EMBL/GenBank/DDBJ whole genome shotgun (WGS) entry which is preliminary data.</text>
</comment>
<name>A0A428Y908_KIBAR</name>
<dbReference type="CDD" id="cd00093">
    <property type="entry name" value="HTH_XRE"/>
    <property type="match status" value="1"/>
</dbReference>
<evidence type="ECO:0000259" key="1">
    <source>
        <dbReference type="PROSITE" id="PS50943"/>
    </source>
</evidence>
<dbReference type="SUPFAM" id="SSF47413">
    <property type="entry name" value="lambda repressor-like DNA-binding domains"/>
    <property type="match status" value="1"/>
</dbReference>
<dbReference type="AlphaFoldDB" id="A0A428Y908"/>
<dbReference type="EMBL" id="QHKI01000100">
    <property type="protein sequence ID" value="RSM64106.1"/>
    <property type="molecule type" value="Genomic_DNA"/>
</dbReference>
<dbReference type="Pfam" id="PF13560">
    <property type="entry name" value="HTH_31"/>
    <property type="match status" value="1"/>
</dbReference>
<dbReference type="InterPro" id="IPR001387">
    <property type="entry name" value="Cro/C1-type_HTH"/>
</dbReference>